<dbReference type="RefSeq" id="WP_260398544.1">
    <property type="nucleotide sequence ID" value="NZ_JACHKY010000005.1"/>
</dbReference>
<gene>
    <name evidence="2" type="ORF">HNP32_002797</name>
</gene>
<evidence type="ECO:0000313" key="2">
    <source>
        <dbReference type="EMBL" id="MBB4799041.1"/>
    </source>
</evidence>
<reference evidence="2 3" key="1">
    <citation type="submission" date="2020-08" db="EMBL/GenBank/DDBJ databases">
        <title>Functional genomics of gut bacteria from endangered species of beetles.</title>
        <authorList>
            <person name="Carlos-Shanley C."/>
        </authorList>
    </citation>
    <scope>NUCLEOTIDE SEQUENCE [LARGE SCALE GENOMIC DNA]</scope>
    <source>
        <strain evidence="2 3">S00123</strain>
    </source>
</reference>
<dbReference type="AlphaFoldDB" id="A0A7W7IR82"/>
<feature type="compositionally biased region" description="Acidic residues" evidence="1">
    <location>
        <begin position="41"/>
        <end position="51"/>
    </location>
</feature>
<comment type="caution">
    <text evidence="2">The sequence shown here is derived from an EMBL/GenBank/DDBJ whole genome shotgun (WGS) entry which is preliminary data.</text>
</comment>
<evidence type="ECO:0000256" key="1">
    <source>
        <dbReference type="SAM" id="MobiDB-lite"/>
    </source>
</evidence>
<dbReference type="EMBL" id="JACHKY010000005">
    <property type="protein sequence ID" value="MBB4799041.1"/>
    <property type="molecule type" value="Genomic_DNA"/>
</dbReference>
<proteinExistence type="predicted"/>
<evidence type="ECO:0000313" key="3">
    <source>
        <dbReference type="Proteomes" id="UP000539957"/>
    </source>
</evidence>
<feature type="region of interest" description="Disordered" evidence="1">
    <location>
        <begin position="1"/>
        <end position="51"/>
    </location>
</feature>
<accession>A0A7W7IR82</accession>
<sequence>MVGERTDGLEGGEEEDRGAETAFDATAAWHASPGVWPLGDGDGDGDVDWCL</sequence>
<protein>
    <submittedName>
        <fullName evidence="2">Uncharacterized protein</fullName>
    </submittedName>
</protein>
<name>A0A7W7IR82_9CAUL</name>
<organism evidence="2 3">
    <name type="scientific">Brevundimonas bullata</name>
    <dbReference type="NCBI Taxonomy" id="13160"/>
    <lineage>
        <taxon>Bacteria</taxon>
        <taxon>Pseudomonadati</taxon>
        <taxon>Pseudomonadota</taxon>
        <taxon>Alphaproteobacteria</taxon>
        <taxon>Caulobacterales</taxon>
        <taxon>Caulobacteraceae</taxon>
        <taxon>Brevundimonas</taxon>
    </lineage>
</organism>
<keyword evidence="3" id="KW-1185">Reference proteome</keyword>
<dbReference type="Proteomes" id="UP000539957">
    <property type="component" value="Unassembled WGS sequence"/>
</dbReference>